<feature type="signal peptide" evidence="4">
    <location>
        <begin position="1"/>
        <end position="21"/>
    </location>
</feature>
<dbReference type="AlphaFoldDB" id="J3NWP6"/>
<dbReference type="VEuPathDB" id="FungiDB:GGTG_05708"/>
<protein>
    <submittedName>
        <fullName evidence="5 6">Uncharacterized protein</fullName>
    </submittedName>
</protein>
<reference evidence="6" key="5">
    <citation type="submission" date="2018-04" db="UniProtKB">
        <authorList>
            <consortium name="EnsemblFungi"/>
        </authorList>
    </citation>
    <scope>IDENTIFICATION</scope>
    <source>
        <strain evidence="6">R3-111a-1</strain>
    </source>
</reference>
<dbReference type="GeneID" id="20346166"/>
<evidence type="ECO:0000256" key="2">
    <source>
        <dbReference type="SAM" id="MobiDB-lite"/>
    </source>
</evidence>
<evidence type="ECO:0000256" key="3">
    <source>
        <dbReference type="SAM" id="Phobius"/>
    </source>
</evidence>
<feature type="transmembrane region" description="Helical" evidence="3">
    <location>
        <begin position="74"/>
        <end position="93"/>
    </location>
</feature>
<evidence type="ECO:0000313" key="5">
    <source>
        <dbReference type="EMBL" id="EJT75778.1"/>
    </source>
</evidence>
<name>J3NWP6_GAET3</name>
<evidence type="ECO:0000256" key="4">
    <source>
        <dbReference type="SAM" id="SignalP"/>
    </source>
</evidence>
<evidence type="ECO:0000313" key="6">
    <source>
        <dbReference type="EnsemblFungi" id="EJT75778"/>
    </source>
</evidence>
<dbReference type="RefSeq" id="XP_009221778.1">
    <property type="nucleotide sequence ID" value="XM_009223514.1"/>
</dbReference>
<keyword evidence="3" id="KW-0812">Transmembrane</keyword>
<gene>
    <name evidence="6" type="primary">20346166</name>
    <name evidence="5" type="ORF">GGTG_05708</name>
</gene>
<accession>J3NWP6</accession>
<dbReference type="EnsemblFungi" id="EJT75778">
    <property type="protein sequence ID" value="EJT75778"/>
    <property type="gene ID" value="GGTG_05708"/>
</dbReference>
<dbReference type="HOGENOM" id="CLU_1547666_0_0_1"/>
<reference evidence="6" key="4">
    <citation type="journal article" date="2015" name="G3 (Bethesda)">
        <title>Genome sequences of three phytopathogenic species of the Magnaporthaceae family of fungi.</title>
        <authorList>
            <person name="Okagaki L.H."/>
            <person name="Nunes C.C."/>
            <person name="Sailsbery J."/>
            <person name="Clay B."/>
            <person name="Brown D."/>
            <person name="John T."/>
            <person name="Oh Y."/>
            <person name="Young N."/>
            <person name="Fitzgerald M."/>
            <person name="Haas B.J."/>
            <person name="Zeng Q."/>
            <person name="Young S."/>
            <person name="Adiconis X."/>
            <person name="Fan L."/>
            <person name="Levin J.Z."/>
            <person name="Mitchell T.K."/>
            <person name="Okubara P.A."/>
            <person name="Farman M.L."/>
            <person name="Kohn L.M."/>
            <person name="Birren B."/>
            <person name="Ma L.-J."/>
            <person name="Dean R.A."/>
        </authorList>
    </citation>
    <scope>NUCLEOTIDE SEQUENCE</scope>
    <source>
        <strain evidence="6">R3-111a-1</strain>
    </source>
</reference>
<keyword evidence="4" id="KW-0732">Signal</keyword>
<feature type="region of interest" description="Disordered" evidence="2">
    <location>
        <begin position="149"/>
        <end position="173"/>
    </location>
</feature>
<dbReference type="Proteomes" id="UP000006039">
    <property type="component" value="Unassembled WGS sequence"/>
</dbReference>
<reference evidence="5" key="2">
    <citation type="submission" date="2010-07" db="EMBL/GenBank/DDBJ databases">
        <authorList>
            <consortium name="The Broad Institute Genome Sequencing Platform"/>
            <consortium name="Broad Institute Genome Sequencing Center for Infectious Disease"/>
            <person name="Ma L.-J."/>
            <person name="Dead R."/>
            <person name="Young S."/>
            <person name="Zeng Q."/>
            <person name="Koehrsen M."/>
            <person name="Alvarado L."/>
            <person name="Berlin A."/>
            <person name="Chapman S.B."/>
            <person name="Chen Z."/>
            <person name="Freedman E."/>
            <person name="Gellesch M."/>
            <person name="Goldberg J."/>
            <person name="Griggs A."/>
            <person name="Gujja S."/>
            <person name="Heilman E.R."/>
            <person name="Heiman D."/>
            <person name="Hepburn T."/>
            <person name="Howarth C."/>
            <person name="Jen D."/>
            <person name="Larson L."/>
            <person name="Mehta T."/>
            <person name="Neiman D."/>
            <person name="Pearson M."/>
            <person name="Roberts A."/>
            <person name="Saif S."/>
            <person name="Shea T."/>
            <person name="Shenoy N."/>
            <person name="Sisk P."/>
            <person name="Stolte C."/>
            <person name="Sykes S."/>
            <person name="Walk T."/>
            <person name="White J."/>
            <person name="Yandava C."/>
            <person name="Haas B."/>
            <person name="Nusbaum C."/>
            <person name="Birren B."/>
        </authorList>
    </citation>
    <scope>NUCLEOTIDE SEQUENCE</scope>
    <source>
        <strain evidence="5">R3-111a-1</strain>
    </source>
</reference>
<evidence type="ECO:0000256" key="1">
    <source>
        <dbReference type="SAM" id="Coils"/>
    </source>
</evidence>
<feature type="coiled-coil region" evidence="1">
    <location>
        <begin position="108"/>
        <end position="135"/>
    </location>
</feature>
<proteinExistence type="predicted"/>
<keyword evidence="7" id="KW-1185">Reference proteome</keyword>
<sequence>MSLRKLAIATLAAIAALKTTALPVAGAIEGGHKGVTELTDFLVPDSITATTVAARDTTSSTAQGPAPGVSGIDIVVIVLAVCGLIAAVFVFVYTNFCDTCFCDTCCVKKRIGREAEEARKERERVREVERSMAQRYGYGFVDVELGPMPEQPMCSHPPRYTTTDPGQPWAGPS</sequence>
<reference evidence="5" key="3">
    <citation type="submission" date="2010-09" db="EMBL/GenBank/DDBJ databases">
        <title>Annotation of Gaeumannomyces graminis var. tritici R3-111a-1.</title>
        <authorList>
            <consortium name="The Broad Institute Genome Sequencing Platform"/>
            <person name="Ma L.-J."/>
            <person name="Dead R."/>
            <person name="Young S.K."/>
            <person name="Zeng Q."/>
            <person name="Gargeya S."/>
            <person name="Fitzgerald M."/>
            <person name="Haas B."/>
            <person name="Abouelleil A."/>
            <person name="Alvarado L."/>
            <person name="Arachchi H.M."/>
            <person name="Berlin A."/>
            <person name="Brown A."/>
            <person name="Chapman S.B."/>
            <person name="Chen Z."/>
            <person name="Dunbar C."/>
            <person name="Freedman E."/>
            <person name="Gearin G."/>
            <person name="Gellesch M."/>
            <person name="Goldberg J."/>
            <person name="Griggs A."/>
            <person name="Gujja S."/>
            <person name="Heiman D."/>
            <person name="Howarth C."/>
            <person name="Larson L."/>
            <person name="Lui A."/>
            <person name="MacDonald P.J.P."/>
            <person name="Mehta T."/>
            <person name="Montmayeur A."/>
            <person name="Murphy C."/>
            <person name="Neiman D."/>
            <person name="Pearson M."/>
            <person name="Priest M."/>
            <person name="Roberts A."/>
            <person name="Saif S."/>
            <person name="Shea T."/>
            <person name="Shenoy N."/>
            <person name="Sisk P."/>
            <person name="Stolte C."/>
            <person name="Sykes S."/>
            <person name="Yandava C."/>
            <person name="Wortman J."/>
            <person name="Nusbaum C."/>
            <person name="Birren B."/>
        </authorList>
    </citation>
    <scope>NUCLEOTIDE SEQUENCE</scope>
    <source>
        <strain evidence="5">R3-111a-1</strain>
    </source>
</reference>
<organism evidence="5">
    <name type="scientific">Gaeumannomyces tritici (strain R3-111a-1)</name>
    <name type="common">Wheat and barley take-all root rot fungus</name>
    <name type="synonym">Gaeumannomyces graminis var. tritici</name>
    <dbReference type="NCBI Taxonomy" id="644352"/>
    <lineage>
        <taxon>Eukaryota</taxon>
        <taxon>Fungi</taxon>
        <taxon>Dikarya</taxon>
        <taxon>Ascomycota</taxon>
        <taxon>Pezizomycotina</taxon>
        <taxon>Sordariomycetes</taxon>
        <taxon>Sordariomycetidae</taxon>
        <taxon>Magnaporthales</taxon>
        <taxon>Magnaporthaceae</taxon>
        <taxon>Gaeumannomyces</taxon>
    </lineage>
</organism>
<keyword evidence="1" id="KW-0175">Coiled coil</keyword>
<reference evidence="7" key="1">
    <citation type="submission" date="2010-07" db="EMBL/GenBank/DDBJ databases">
        <title>The genome sequence of Gaeumannomyces graminis var. tritici strain R3-111a-1.</title>
        <authorList>
            <consortium name="The Broad Institute Genome Sequencing Platform"/>
            <person name="Ma L.-J."/>
            <person name="Dead R."/>
            <person name="Young S."/>
            <person name="Zeng Q."/>
            <person name="Koehrsen M."/>
            <person name="Alvarado L."/>
            <person name="Berlin A."/>
            <person name="Chapman S.B."/>
            <person name="Chen Z."/>
            <person name="Freedman E."/>
            <person name="Gellesch M."/>
            <person name="Goldberg J."/>
            <person name="Griggs A."/>
            <person name="Gujja S."/>
            <person name="Heilman E.R."/>
            <person name="Heiman D."/>
            <person name="Hepburn T."/>
            <person name="Howarth C."/>
            <person name="Jen D."/>
            <person name="Larson L."/>
            <person name="Mehta T."/>
            <person name="Neiman D."/>
            <person name="Pearson M."/>
            <person name="Roberts A."/>
            <person name="Saif S."/>
            <person name="Shea T."/>
            <person name="Shenoy N."/>
            <person name="Sisk P."/>
            <person name="Stolte C."/>
            <person name="Sykes S."/>
            <person name="Walk T."/>
            <person name="White J."/>
            <person name="Yandava C."/>
            <person name="Haas B."/>
            <person name="Nusbaum C."/>
            <person name="Birren B."/>
        </authorList>
    </citation>
    <scope>NUCLEOTIDE SEQUENCE [LARGE SCALE GENOMIC DNA]</scope>
    <source>
        <strain evidence="7">R3-111a-1</strain>
    </source>
</reference>
<evidence type="ECO:0000313" key="7">
    <source>
        <dbReference type="Proteomes" id="UP000006039"/>
    </source>
</evidence>
<keyword evidence="3" id="KW-1133">Transmembrane helix</keyword>
<dbReference type="EMBL" id="GL385397">
    <property type="protein sequence ID" value="EJT75778.1"/>
    <property type="molecule type" value="Genomic_DNA"/>
</dbReference>
<keyword evidence="3" id="KW-0472">Membrane</keyword>
<feature type="chain" id="PRO_5015094503" evidence="4">
    <location>
        <begin position="22"/>
        <end position="173"/>
    </location>
</feature>